<name>M9QT15_9CAUD</name>
<sequence>MEGIEKRGPLASFPAILARAIVIFCYRCYACYSGVESHNKK</sequence>
<organism evidence="1 2">
    <name type="scientific">Shigella phage pSf-1</name>
    <dbReference type="NCBI Taxonomy" id="2496551"/>
    <lineage>
        <taxon>Viruses</taxon>
        <taxon>Duplodnaviria</taxon>
        <taxon>Heunggongvirae</taxon>
        <taxon>Uroviricota</taxon>
        <taxon>Caudoviricetes</taxon>
        <taxon>Drexlerviridae</taxon>
        <taxon>Tempevirinae</taxon>
        <taxon>Hanrivervirus</taxon>
        <taxon>Hanrivervirus pSf1</taxon>
    </lineage>
</organism>
<dbReference type="KEGG" id="vg:16207360"/>
<dbReference type="GeneID" id="16207360"/>
<evidence type="ECO:0000313" key="1">
    <source>
        <dbReference type="EMBL" id="AGI61415.1"/>
    </source>
</evidence>
<accession>M9QT15</accession>
<dbReference type="RefSeq" id="YP_008059754.1">
    <property type="nucleotide sequence ID" value="NC_021331.1"/>
</dbReference>
<keyword evidence="2" id="KW-1185">Reference proteome</keyword>
<protein>
    <submittedName>
        <fullName evidence="1">Uncharacterized protein</fullName>
    </submittedName>
</protein>
<proteinExistence type="predicted"/>
<dbReference type="EMBL" id="KC710998">
    <property type="protein sequence ID" value="AGI61415.1"/>
    <property type="molecule type" value="Genomic_DNA"/>
</dbReference>
<gene>
    <name evidence="1" type="ORF">pSf1_0032</name>
</gene>
<reference evidence="1 2" key="1">
    <citation type="journal article" date="2013" name="Res. Microbiol.">
        <title>Characterization and complete genome sequence of the Shigella bacteriophage pSf-1.</title>
        <authorList>
            <person name="Jun J.W."/>
            <person name="Kim J.H."/>
            <person name="Shin S.P."/>
            <person name="Han J.E."/>
            <person name="Chai J.Y."/>
            <person name="Park S.C."/>
        </authorList>
    </citation>
    <scope>NUCLEOTIDE SEQUENCE [LARGE SCALE GENOMIC DNA]</scope>
</reference>
<dbReference type="Proteomes" id="UP000012673">
    <property type="component" value="Segment"/>
</dbReference>
<evidence type="ECO:0000313" key="2">
    <source>
        <dbReference type="Proteomes" id="UP000012673"/>
    </source>
</evidence>